<evidence type="ECO:0000313" key="2">
    <source>
        <dbReference type="EMBL" id="NBH61505.1"/>
    </source>
</evidence>
<protein>
    <submittedName>
        <fullName evidence="2">Uncharacterized protein</fullName>
    </submittedName>
</protein>
<evidence type="ECO:0000313" key="3">
    <source>
        <dbReference type="Proteomes" id="UP000446866"/>
    </source>
</evidence>
<keyword evidence="1" id="KW-1133">Transmembrane helix</keyword>
<feature type="transmembrane region" description="Helical" evidence="1">
    <location>
        <begin position="49"/>
        <end position="71"/>
    </location>
</feature>
<reference evidence="2 3" key="1">
    <citation type="submission" date="2018-08" db="EMBL/GenBank/DDBJ databases">
        <title>Murine metabolic-syndrome-specific gut microbial biobank.</title>
        <authorList>
            <person name="Liu C."/>
        </authorList>
    </citation>
    <scope>NUCLEOTIDE SEQUENCE [LARGE SCALE GENOMIC DNA]</scope>
    <source>
        <strain evidence="2 3">28</strain>
    </source>
</reference>
<keyword evidence="3" id="KW-1185">Reference proteome</keyword>
<comment type="caution">
    <text evidence="2">The sequence shown here is derived from an EMBL/GenBank/DDBJ whole genome shotgun (WGS) entry which is preliminary data.</text>
</comment>
<gene>
    <name evidence="2" type="ORF">D0435_07560</name>
</gene>
<sequence>MMYVRAFLPAILALLAFLMLLRYGFNKNALILGASGAMAVYLLAEARLSLVSTVNGAALTFTLVYAIIAIMNMRKNKRGK</sequence>
<evidence type="ECO:0000256" key="1">
    <source>
        <dbReference type="SAM" id="Phobius"/>
    </source>
</evidence>
<keyword evidence="1" id="KW-0812">Transmembrane</keyword>
<proteinExistence type="predicted"/>
<dbReference type="EMBL" id="QXWK01000012">
    <property type="protein sequence ID" value="NBH61505.1"/>
    <property type="molecule type" value="Genomic_DNA"/>
</dbReference>
<dbReference type="AlphaFoldDB" id="A0A845QKC4"/>
<organism evidence="2 3">
    <name type="scientific">Anaerotruncus colihominis</name>
    <dbReference type="NCBI Taxonomy" id="169435"/>
    <lineage>
        <taxon>Bacteria</taxon>
        <taxon>Bacillati</taxon>
        <taxon>Bacillota</taxon>
        <taxon>Clostridia</taxon>
        <taxon>Eubacteriales</taxon>
        <taxon>Oscillospiraceae</taxon>
        <taxon>Anaerotruncus</taxon>
    </lineage>
</organism>
<dbReference type="RefSeq" id="WP_160201787.1">
    <property type="nucleotide sequence ID" value="NZ_QXWK01000012.1"/>
</dbReference>
<accession>A0A845QKC4</accession>
<dbReference type="Proteomes" id="UP000446866">
    <property type="component" value="Unassembled WGS sequence"/>
</dbReference>
<name>A0A845QKC4_9FIRM</name>
<keyword evidence="1" id="KW-0472">Membrane</keyword>